<evidence type="ECO:0000313" key="1">
    <source>
        <dbReference type="EMBL" id="KAE8675555.1"/>
    </source>
</evidence>
<proteinExistence type="predicted"/>
<gene>
    <name evidence="1" type="ORF">F3Y22_tig00111662pilonHSYRG00209</name>
</gene>
<dbReference type="AlphaFoldDB" id="A0A6A2Y453"/>
<protein>
    <submittedName>
        <fullName evidence="1">Uncharacterized protein</fullName>
    </submittedName>
</protein>
<reference evidence="1" key="1">
    <citation type="submission" date="2019-09" db="EMBL/GenBank/DDBJ databases">
        <title>Draft genome information of white flower Hibiscus syriacus.</title>
        <authorList>
            <person name="Kim Y.-M."/>
        </authorList>
    </citation>
    <scope>NUCLEOTIDE SEQUENCE [LARGE SCALE GENOMIC DNA]</scope>
    <source>
        <strain evidence="1">YM2019G1</strain>
    </source>
</reference>
<comment type="caution">
    <text evidence="1">The sequence shown here is derived from an EMBL/GenBank/DDBJ whole genome shotgun (WGS) entry which is preliminary data.</text>
</comment>
<dbReference type="Proteomes" id="UP000436088">
    <property type="component" value="Unassembled WGS sequence"/>
</dbReference>
<organism evidence="1 2">
    <name type="scientific">Hibiscus syriacus</name>
    <name type="common">Rose of Sharon</name>
    <dbReference type="NCBI Taxonomy" id="106335"/>
    <lineage>
        <taxon>Eukaryota</taxon>
        <taxon>Viridiplantae</taxon>
        <taxon>Streptophyta</taxon>
        <taxon>Embryophyta</taxon>
        <taxon>Tracheophyta</taxon>
        <taxon>Spermatophyta</taxon>
        <taxon>Magnoliopsida</taxon>
        <taxon>eudicotyledons</taxon>
        <taxon>Gunneridae</taxon>
        <taxon>Pentapetalae</taxon>
        <taxon>rosids</taxon>
        <taxon>malvids</taxon>
        <taxon>Malvales</taxon>
        <taxon>Malvaceae</taxon>
        <taxon>Malvoideae</taxon>
        <taxon>Hibiscus</taxon>
    </lineage>
</organism>
<name>A0A6A2Y453_HIBSY</name>
<evidence type="ECO:0000313" key="2">
    <source>
        <dbReference type="Proteomes" id="UP000436088"/>
    </source>
</evidence>
<accession>A0A6A2Y453</accession>
<dbReference type="EMBL" id="VEPZ02001399">
    <property type="protein sequence ID" value="KAE8675555.1"/>
    <property type="molecule type" value="Genomic_DNA"/>
</dbReference>
<keyword evidence="2" id="KW-1185">Reference proteome</keyword>
<sequence>MMERSRTYTVGCVVIHMLAECTGFHWFESCEAKKLSEIGLPVIATDRLVKGFKKGPCNGITVVISWYWRLSLPISAEITSSSRRASNQVVGAERKRASPARLPSPPLPPLELILLAGVASLEKLLEDSGASWLLEGSLVCIIGCWMAEEEVGRGLTGPVMKLCCNNALIAVKKHLEEQDTRSPMLSGRITCKRHQTVKELIQTLDRGRSKDSTSLMTSGVRKEWPCFKTSFRG</sequence>